<dbReference type="CDD" id="cd02440">
    <property type="entry name" value="AdoMet_MTases"/>
    <property type="match status" value="1"/>
</dbReference>
<dbReference type="GO" id="GO:0008168">
    <property type="term" value="F:methyltransferase activity"/>
    <property type="evidence" value="ECO:0007669"/>
    <property type="project" value="UniProtKB-KW"/>
</dbReference>
<protein>
    <submittedName>
        <fullName evidence="1">S-adenosyl-L-methionine-dependent methyltransferase</fullName>
    </submittedName>
</protein>
<organism evidence="1 2">
    <name type="scientific">Ascodesmis nigricans</name>
    <dbReference type="NCBI Taxonomy" id="341454"/>
    <lineage>
        <taxon>Eukaryota</taxon>
        <taxon>Fungi</taxon>
        <taxon>Dikarya</taxon>
        <taxon>Ascomycota</taxon>
        <taxon>Pezizomycotina</taxon>
        <taxon>Pezizomycetes</taxon>
        <taxon>Pezizales</taxon>
        <taxon>Ascodesmidaceae</taxon>
        <taxon>Ascodesmis</taxon>
    </lineage>
</organism>
<proteinExistence type="predicted"/>
<keyword evidence="1" id="KW-0808">Transferase</keyword>
<dbReference type="OrthoDB" id="2013972at2759"/>
<dbReference type="SUPFAM" id="SSF53335">
    <property type="entry name" value="S-adenosyl-L-methionine-dependent methyltransferases"/>
    <property type="match status" value="1"/>
</dbReference>
<dbReference type="AlphaFoldDB" id="A0A4S2MUS3"/>
<dbReference type="Gene3D" id="3.40.50.150">
    <property type="entry name" value="Vaccinia Virus protein VP39"/>
    <property type="match status" value="1"/>
</dbReference>
<name>A0A4S2MUS3_9PEZI</name>
<dbReference type="STRING" id="341454.A0A4S2MUS3"/>
<dbReference type="Proteomes" id="UP000298138">
    <property type="component" value="Unassembled WGS sequence"/>
</dbReference>
<dbReference type="InParanoid" id="A0A4S2MUS3"/>
<reference evidence="1 2" key="1">
    <citation type="submission" date="2019-04" db="EMBL/GenBank/DDBJ databases">
        <title>Comparative genomics and transcriptomics to analyze fruiting body development in filamentous ascomycetes.</title>
        <authorList>
            <consortium name="DOE Joint Genome Institute"/>
            <person name="Lutkenhaus R."/>
            <person name="Traeger S."/>
            <person name="Breuer J."/>
            <person name="Kuo A."/>
            <person name="Lipzen A."/>
            <person name="Pangilinan J."/>
            <person name="Dilworth D."/>
            <person name="Sandor L."/>
            <person name="Poggeler S."/>
            <person name="Barry K."/>
            <person name="Grigoriev I.V."/>
            <person name="Nowrousian M."/>
        </authorList>
    </citation>
    <scope>NUCLEOTIDE SEQUENCE [LARGE SCALE GENOMIC DNA]</scope>
    <source>
        <strain evidence="1 2">CBS 389.68</strain>
    </source>
</reference>
<dbReference type="EMBL" id="ML220125">
    <property type="protein sequence ID" value="TGZ80291.1"/>
    <property type="molecule type" value="Genomic_DNA"/>
</dbReference>
<dbReference type="PANTHER" id="PTHR43591:SF24">
    <property type="entry name" value="2-METHOXY-6-POLYPRENYL-1,4-BENZOQUINOL METHYLASE, MITOCHONDRIAL"/>
    <property type="match status" value="1"/>
</dbReference>
<dbReference type="PANTHER" id="PTHR43591">
    <property type="entry name" value="METHYLTRANSFERASE"/>
    <property type="match status" value="1"/>
</dbReference>
<sequence>MYHRKSSDENEQYFLPADETEFDRLDMAHHLQLLILDGELHKAPIQNDPANVLDCGTGTGIWALDFGSIHPGSKVIGVDLAPNQPTWTYPNVVFETDDLEKEWTYQKNHFDFIHSRMVGSAIRDWGRYTRQMYEHAAPGAYVELSEHSMWTYCDDNTQPPTSISLTYFTHLTAALSKLNIHTRDFSSRFFRSHLEAAGFVDIQVFVYKVPWGTWPKSRKFKHMGAVCSEVCRTGIEAYGLMAMTRLLGMEESEARAICTEFVDTMYKAKEHIYHLQ</sequence>
<gene>
    <name evidence="1" type="ORF">EX30DRAFT_56114</name>
</gene>
<evidence type="ECO:0000313" key="2">
    <source>
        <dbReference type="Proteomes" id="UP000298138"/>
    </source>
</evidence>
<keyword evidence="1" id="KW-0489">Methyltransferase</keyword>
<dbReference type="GO" id="GO:0032259">
    <property type="term" value="P:methylation"/>
    <property type="evidence" value="ECO:0007669"/>
    <property type="project" value="UniProtKB-KW"/>
</dbReference>
<dbReference type="Pfam" id="PF13489">
    <property type="entry name" value="Methyltransf_23"/>
    <property type="match status" value="1"/>
</dbReference>
<dbReference type="InterPro" id="IPR029063">
    <property type="entry name" value="SAM-dependent_MTases_sf"/>
</dbReference>
<accession>A0A4S2MUS3</accession>
<keyword evidence="2" id="KW-1185">Reference proteome</keyword>
<evidence type="ECO:0000313" key="1">
    <source>
        <dbReference type="EMBL" id="TGZ80291.1"/>
    </source>
</evidence>